<accession>A0A1T4WJD1</accession>
<evidence type="ECO:0000313" key="1">
    <source>
        <dbReference type="EMBL" id="SKA77008.1"/>
    </source>
</evidence>
<proteinExistence type="predicted"/>
<dbReference type="EMBL" id="FUXU01000232">
    <property type="protein sequence ID" value="SKA77008.1"/>
    <property type="molecule type" value="Genomic_DNA"/>
</dbReference>
<organism evidence="1 2">
    <name type="scientific">Enterovibrio nigricans DSM 22720</name>
    <dbReference type="NCBI Taxonomy" id="1121868"/>
    <lineage>
        <taxon>Bacteria</taxon>
        <taxon>Pseudomonadati</taxon>
        <taxon>Pseudomonadota</taxon>
        <taxon>Gammaproteobacteria</taxon>
        <taxon>Vibrionales</taxon>
        <taxon>Vibrionaceae</taxon>
        <taxon>Enterovibrio</taxon>
    </lineage>
</organism>
<gene>
    <name evidence="1" type="ORF">SAMN02745132_04948</name>
</gene>
<reference evidence="2" key="1">
    <citation type="submission" date="2017-02" db="EMBL/GenBank/DDBJ databases">
        <authorList>
            <person name="Varghese N."/>
            <person name="Submissions S."/>
        </authorList>
    </citation>
    <scope>NUCLEOTIDE SEQUENCE [LARGE SCALE GENOMIC DNA]</scope>
    <source>
        <strain evidence="2">DSM 22720</strain>
    </source>
</reference>
<protein>
    <submittedName>
        <fullName evidence="1">Uncharacterized protein</fullName>
    </submittedName>
</protein>
<dbReference type="AlphaFoldDB" id="A0A1T4WJD1"/>
<keyword evidence="2" id="KW-1185">Reference proteome</keyword>
<evidence type="ECO:0000313" key="2">
    <source>
        <dbReference type="Proteomes" id="UP000190162"/>
    </source>
</evidence>
<sequence length="124" mass="14196">MAHSSIDLTMVARSLSEERLRTYQNYYGVPYCLNSAMSLYAWNGQVSSAFMLPLHICEVIVRNAVHDVLTKVYGERWPWNQAFLLTLPSKGRYNPRQDLINARRNAPTTGKVMAPLQSFKFQAI</sequence>
<dbReference type="Proteomes" id="UP000190162">
    <property type="component" value="Unassembled WGS sequence"/>
</dbReference>
<name>A0A1T4WJD1_9GAMM</name>